<evidence type="ECO:0000256" key="1">
    <source>
        <dbReference type="ARBA" id="ARBA00022723"/>
    </source>
</evidence>
<dbReference type="AlphaFoldDB" id="A0A218Z657"/>
<evidence type="ECO:0000256" key="6">
    <source>
        <dbReference type="SAM" id="MobiDB-lite"/>
    </source>
</evidence>
<keyword evidence="9" id="KW-1185">Reference proteome</keyword>
<sequence length="336" mass="37027">MTSPLRGFFDDGIWRCNCDPRLPAAKFQVKKRGANNGRWFYTCQKSKDDGGCGLFLWKEDAAIREMRAVIGNLTSEVERPVTPASALSTIVSLKSEDGDDDEENFGDWPLSPEDERDIARRLAQTVPGSPSLHTPRKAVKTNEIATPGSKRKLDEHMLPTPSTGGRSLAGYGTGIKDEDILTNPFSGHKVWMWHGNEQVKLRSPPATPTPTRYRKSSGARASQEPQGTCVPQNYDIGDEVLGLLKDQHIDDDTMASLRALLSKHALKTCGIAKGRDITRMALRAKDSKIAELQQKISALEAQREIDRTVIRHFKSDIAGSFETRRAGGKSRGRGSG</sequence>
<evidence type="ECO:0000259" key="7">
    <source>
        <dbReference type="PROSITE" id="PS51999"/>
    </source>
</evidence>
<evidence type="ECO:0000256" key="5">
    <source>
        <dbReference type="SAM" id="Coils"/>
    </source>
</evidence>
<proteinExistence type="predicted"/>
<feature type="coiled-coil region" evidence="5">
    <location>
        <begin position="282"/>
        <end position="309"/>
    </location>
</feature>
<name>A0A218Z657_9HELO</name>
<reference evidence="8 9" key="1">
    <citation type="submission" date="2017-04" db="EMBL/GenBank/DDBJ databases">
        <title>Draft genome sequence of Marssonina coronaria NL1: causal agent of apple blotch.</title>
        <authorList>
            <person name="Cheng Q."/>
        </authorList>
    </citation>
    <scope>NUCLEOTIDE SEQUENCE [LARGE SCALE GENOMIC DNA]</scope>
    <source>
        <strain evidence="8 9">NL1</strain>
    </source>
</reference>
<evidence type="ECO:0000256" key="3">
    <source>
        <dbReference type="ARBA" id="ARBA00022833"/>
    </source>
</evidence>
<dbReference type="OrthoDB" id="430051at2759"/>
<keyword evidence="1" id="KW-0479">Metal-binding</keyword>
<feature type="region of interest" description="Disordered" evidence="6">
    <location>
        <begin position="201"/>
        <end position="227"/>
    </location>
</feature>
<evidence type="ECO:0000313" key="9">
    <source>
        <dbReference type="Proteomes" id="UP000242519"/>
    </source>
</evidence>
<dbReference type="GO" id="GO:0008270">
    <property type="term" value="F:zinc ion binding"/>
    <property type="evidence" value="ECO:0007669"/>
    <property type="project" value="UniProtKB-KW"/>
</dbReference>
<evidence type="ECO:0000256" key="4">
    <source>
        <dbReference type="PROSITE-ProRule" id="PRU01343"/>
    </source>
</evidence>
<evidence type="ECO:0000256" key="2">
    <source>
        <dbReference type="ARBA" id="ARBA00022771"/>
    </source>
</evidence>
<dbReference type="STRING" id="503106.A0A218Z657"/>
<organism evidence="8 9">
    <name type="scientific">Diplocarpon coronariae</name>
    <dbReference type="NCBI Taxonomy" id="2795749"/>
    <lineage>
        <taxon>Eukaryota</taxon>
        <taxon>Fungi</taxon>
        <taxon>Dikarya</taxon>
        <taxon>Ascomycota</taxon>
        <taxon>Pezizomycotina</taxon>
        <taxon>Leotiomycetes</taxon>
        <taxon>Helotiales</taxon>
        <taxon>Drepanopezizaceae</taxon>
        <taxon>Diplocarpon</taxon>
    </lineage>
</organism>
<dbReference type="InterPro" id="IPR010666">
    <property type="entry name" value="Znf_GRF"/>
</dbReference>
<comment type="caution">
    <text evidence="8">The sequence shown here is derived from an EMBL/GenBank/DDBJ whole genome shotgun (WGS) entry which is preliminary data.</text>
</comment>
<dbReference type="EMBL" id="MZNU01000202">
    <property type="protein sequence ID" value="OWP03003.1"/>
    <property type="molecule type" value="Genomic_DNA"/>
</dbReference>
<dbReference type="Pfam" id="PF06839">
    <property type="entry name" value="Zn_ribbon_GRF"/>
    <property type="match status" value="1"/>
</dbReference>
<keyword evidence="3" id="KW-0862">Zinc</keyword>
<protein>
    <recommendedName>
        <fullName evidence="7">GRF-type domain-containing protein</fullName>
    </recommendedName>
</protein>
<feature type="domain" description="GRF-type" evidence="7">
    <location>
        <begin position="16"/>
        <end position="61"/>
    </location>
</feature>
<keyword evidence="5" id="KW-0175">Coiled coil</keyword>
<dbReference type="PROSITE" id="PS51999">
    <property type="entry name" value="ZF_GRF"/>
    <property type="match status" value="1"/>
</dbReference>
<dbReference type="InParanoid" id="A0A218Z657"/>
<gene>
    <name evidence="8" type="ORF">B2J93_3629</name>
</gene>
<keyword evidence="2 4" id="KW-0863">Zinc-finger</keyword>
<dbReference type="Proteomes" id="UP000242519">
    <property type="component" value="Unassembled WGS sequence"/>
</dbReference>
<accession>A0A218Z657</accession>
<evidence type="ECO:0000313" key="8">
    <source>
        <dbReference type="EMBL" id="OWP03003.1"/>
    </source>
</evidence>